<evidence type="ECO:0000313" key="2">
    <source>
        <dbReference type="EMBL" id="KAF4496525.1"/>
    </source>
</evidence>
<dbReference type="AlphaFoldDB" id="A0A9P5B9A5"/>
<gene>
    <name evidence="2" type="ORF">FAGAP_7322</name>
</gene>
<protein>
    <submittedName>
        <fullName evidence="2">Uncharacterized protein</fullName>
    </submittedName>
</protein>
<keyword evidence="3" id="KW-1185">Reference proteome</keyword>
<keyword evidence="1" id="KW-0812">Transmembrane</keyword>
<dbReference type="EMBL" id="LUFC02000529">
    <property type="protein sequence ID" value="KAF4496525.1"/>
    <property type="molecule type" value="Genomic_DNA"/>
</dbReference>
<sequence length="145" mass="16293">MSPLRPHLSTRRIVIDEKIRHDTLQAESKRATPRKTNTVDANGRQVVTHDVNPTKLLHKLSVCTEQHTPKSLGIGYVFVTAEKPAMFIAISYEWPVYLAILACAVSVCHIGAVAVSMPLRILYTVSRCYAQMEGDSLKNYDQSRR</sequence>
<evidence type="ECO:0000313" key="3">
    <source>
        <dbReference type="Proteomes" id="UP000737391"/>
    </source>
</evidence>
<feature type="transmembrane region" description="Helical" evidence="1">
    <location>
        <begin position="96"/>
        <end position="117"/>
    </location>
</feature>
<keyword evidence="1" id="KW-0472">Membrane</keyword>
<evidence type="ECO:0000256" key="1">
    <source>
        <dbReference type="SAM" id="Phobius"/>
    </source>
</evidence>
<name>A0A9P5B9A5_9HYPO</name>
<keyword evidence="1" id="KW-1133">Transmembrane helix</keyword>
<dbReference type="Proteomes" id="UP000737391">
    <property type="component" value="Unassembled WGS sequence"/>
</dbReference>
<organism evidence="2 3">
    <name type="scientific">Fusarium agapanthi</name>
    <dbReference type="NCBI Taxonomy" id="1803897"/>
    <lineage>
        <taxon>Eukaryota</taxon>
        <taxon>Fungi</taxon>
        <taxon>Dikarya</taxon>
        <taxon>Ascomycota</taxon>
        <taxon>Pezizomycotina</taxon>
        <taxon>Sordariomycetes</taxon>
        <taxon>Hypocreomycetidae</taxon>
        <taxon>Hypocreales</taxon>
        <taxon>Nectriaceae</taxon>
        <taxon>Fusarium</taxon>
        <taxon>Fusarium fujikuroi species complex</taxon>
    </lineage>
</organism>
<comment type="caution">
    <text evidence="2">The sequence shown here is derived from an EMBL/GenBank/DDBJ whole genome shotgun (WGS) entry which is preliminary data.</text>
</comment>
<reference evidence="2" key="1">
    <citation type="submission" date="2020-01" db="EMBL/GenBank/DDBJ databases">
        <title>Identification and distribution of gene clusters putatively required for synthesis of sphingolipid metabolism inhibitors in phylogenetically diverse species of the filamentous fungus Fusarium.</title>
        <authorList>
            <person name="Kim H.-S."/>
            <person name="Busman M."/>
            <person name="Brown D.W."/>
            <person name="Divon H."/>
            <person name="Uhlig S."/>
            <person name="Proctor R.H."/>
        </authorList>
    </citation>
    <scope>NUCLEOTIDE SEQUENCE</scope>
    <source>
        <strain evidence="2">NRRL 31653</strain>
    </source>
</reference>
<proteinExistence type="predicted"/>
<accession>A0A9P5B9A5</accession>